<dbReference type="Proteomes" id="UP000825935">
    <property type="component" value="Chromosome 25"/>
</dbReference>
<comment type="caution">
    <text evidence="2">The sequence shown here is derived from an EMBL/GenBank/DDBJ whole genome shotgun (WGS) entry which is preliminary data.</text>
</comment>
<dbReference type="AlphaFoldDB" id="A0A8T2RTF3"/>
<reference evidence="2" key="1">
    <citation type="submission" date="2021-08" db="EMBL/GenBank/DDBJ databases">
        <title>WGS assembly of Ceratopteris richardii.</title>
        <authorList>
            <person name="Marchant D.B."/>
            <person name="Chen G."/>
            <person name="Jenkins J."/>
            <person name="Shu S."/>
            <person name="Leebens-Mack J."/>
            <person name="Grimwood J."/>
            <person name="Schmutz J."/>
            <person name="Soltis P."/>
            <person name="Soltis D."/>
            <person name="Chen Z.-H."/>
        </authorList>
    </citation>
    <scope>NUCLEOTIDE SEQUENCE</scope>
    <source>
        <strain evidence="2">Whitten #5841</strain>
        <tissue evidence="2">Leaf</tissue>
    </source>
</reference>
<evidence type="ECO:0000313" key="3">
    <source>
        <dbReference type="Proteomes" id="UP000825935"/>
    </source>
</evidence>
<feature type="region of interest" description="Disordered" evidence="1">
    <location>
        <begin position="273"/>
        <end position="327"/>
    </location>
</feature>
<keyword evidence="3" id="KW-1185">Reference proteome</keyword>
<organism evidence="2 3">
    <name type="scientific">Ceratopteris richardii</name>
    <name type="common">Triangle waterfern</name>
    <dbReference type="NCBI Taxonomy" id="49495"/>
    <lineage>
        <taxon>Eukaryota</taxon>
        <taxon>Viridiplantae</taxon>
        <taxon>Streptophyta</taxon>
        <taxon>Embryophyta</taxon>
        <taxon>Tracheophyta</taxon>
        <taxon>Polypodiopsida</taxon>
        <taxon>Polypodiidae</taxon>
        <taxon>Polypodiales</taxon>
        <taxon>Pteridineae</taxon>
        <taxon>Pteridaceae</taxon>
        <taxon>Parkerioideae</taxon>
        <taxon>Ceratopteris</taxon>
    </lineage>
</organism>
<name>A0A8T2RTF3_CERRI</name>
<feature type="compositionally biased region" description="Basic residues" evidence="1">
    <location>
        <begin position="365"/>
        <end position="374"/>
    </location>
</feature>
<feature type="compositionally biased region" description="Polar residues" evidence="1">
    <location>
        <begin position="189"/>
        <end position="202"/>
    </location>
</feature>
<sequence length="455" mass="49571">MSGRKGMDRLGMHSHVHSRLAGGSVDMCGFVAMQNVWGVHETLLSPPETRDHSTCSLESDGSSDDCDEYTFGLAEEIAQSMLEDDMAGGAADGEAYDTQVQPSKLPWGGQKVHPLPTSPQSTLSGIWGFNWETQYRDSDVSSPPTPLKGDGVDGSSQEPLRARSEEGVQGSRMGEPENEPDQRPPQHFRVQQPTARRSSLTPEWSYVSPTRRRVSSTGTRKGRTSESHVSRENVLSLAIEKALLEKKNRQNNGICSDVPEACKRFAASEDVNMAASHHPRRGRNVVTRGSGAGNRKGRKDQRSTSQLQFQQSNNSLSFGPKASRAELGGASGGPFRAVFLEAPASRESGGTGFFLPRRTGPSHQHSSHHRHSALKRQPACSTVLLPAHIVQALNLNVEDKLTSVTQDPSIPGNRPAYCFPLGVELRRQHPATRSSCPTPLQEVAPNISLPSEWTY</sequence>
<evidence type="ECO:0000313" key="2">
    <source>
        <dbReference type="EMBL" id="KAH7298927.1"/>
    </source>
</evidence>
<gene>
    <name evidence="2" type="ORF">KP509_25G064700</name>
</gene>
<evidence type="ECO:0000256" key="1">
    <source>
        <dbReference type="SAM" id="MobiDB-lite"/>
    </source>
</evidence>
<dbReference type="PANTHER" id="PTHR33356:SF5">
    <property type="entry name" value="TIP41-LIKE PROTEIN"/>
    <property type="match status" value="1"/>
</dbReference>
<feature type="region of interest" description="Disordered" evidence="1">
    <location>
        <begin position="346"/>
        <end position="375"/>
    </location>
</feature>
<dbReference type="OrthoDB" id="1931548at2759"/>
<feature type="region of interest" description="Disordered" evidence="1">
    <location>
        <begin position="100"/>
        <end position="122"/>
    </location>
</feature>
<proteinExistence type="predicted"/>
<protein>
    <submittedName>
        <fullName evidence="2">Uncharacterized protein</fullName>
    </submittedName>
</protein>
<accession>A0A8T2RTF3</accession>
<dbReference type="PANTHER" id="PTHR33356">
    <property type="entry name" value="TIP41-LIKE PROTEIN"/>
    <property type="match status" value="1"/>
</dbReference>
<feature type="region of interest" description="Disordered" evidence="1">
    <location>
        <begin position="135"/>
        <end position="231"/>
    </location>
</feature>
<feature type="compositionally biased region" description="Low complexity" evidence="1">
    <location>
        <begin position="305"/>
        <end position="318"/>
    </location>
</feature>
<dbReference type="EMBL" id="CM035430">
    <property type="protein sequence ID" value="KAH7298927.1"/>
    <property type="molecule type" value="Genomic_DNA"/>
</dbReference>